<dbReference type="GO" id="GO:0006355">
    <property type="term" value="P:regulation of DNA-templated transcription"/>
    <property type="evidence" value="ECO:0007669"/>
    <property type="project" value="InterPro"/>
</dbReference>
<dbReference type="SUPFAM" id="SSF46894">
    <property type="entry name" value="C-terminal effector domain of the bipartite response regulators"/>
    <property type="match status" value="1"/>
</dbReference>
<dbReference type="PROSITE" id="PS50043">
    <property type="entry name" value="HTH_LUXR_2"/>
    <property type="match status" value="1"/>
</dbReference>
<keyword evidence="5" id="KW-1185">Reference proteome</keyword>
<dbReference type="eggNOG" id="COG2197">
    <property type="taxonomic scope" value="Bacteria"/>
</dbReference>
<dbReference type="PROSITE" id="PS00622">
    <property type="entry name" value="HTH_LUXR_1"/>
    <property type="match status" value="1"/>
</dbReference>
<dbReference type="Gene3D" id="1.25.40.10">
    <property type="entry name" value="Tetratricopeptide repeat domain"/>
    <property type="match status" value="1"/>
</dbReference>
<dbReference type="STRING" id="40571.SAMN05660733_03032"/>
<evidence type="ECO:0000313" key="5">
    <source>
        <dbReference type="Proteomes" id="UP000192840"/>
    </source>
</evidence>
<dbReference type="InterPro" id="IPR036388">
    <property type="entry name" value="WH-like_DNA-bd_sf"/>
</dbReference>
<gene>
    <name evidence="4" type="ORF">SAMN05660733_03032</name>
</gene>
<evidence type="ECO:0000256" key="2">
    <source>
        <dbReference type="ARBA" id="ARBA00022840"/>
    </source>
</evidence>
<dbReference type="GO" id="GO:0005737">
    <property type="term" value="C:cytoplasm"/>
    <property type="evidence" value="ECO:0007669"/>
    <property type="project" value="TreeGrafter"/>
</dbReference>
<dbReference type="PANTHER" id="PTHR16305">
    <property type="entry name" value="TESTICULAR SOLUBLE ADENYLYL CYCLASE"/>
    <property type="match status" value="1"/>
</dbReference>
<evidence type="ECO:0000259" key="3">
    <source>
        <dbReference type="PROSITE" id="PS50043"/>
    </source>
</evidence>
<dbReference type="CDD" id="cd06170">
    <property type="entry name" value="LuxR_C_like"/>
    <property type="match status" value="1"/>
</dbReference>
<dbReference type="GO" id="GO:0004016">
    <property type="term" value="F:adenylate cyclase activity"/>
    <property type="evidence" value="ECO:0007669"/>
    <property type="project" value="TreeGrafter"/>
</dbReference>
<dbReference type="GO" id="GO:0005524">
    <property type="term" value="F:ATP binding"/>
    <property type="evidence" value="ECO:0007669"/>
    <property type="project" value="UniProtKB-KW"/>
</dbReference>
<dbReference type="InterPro" id="IPR000792">
    <property type="entry name" value="Tscrpt_reg_LuxR_C"/>
</dbReference>
<keyword evidence="2" id="KW-0067">ATP-binding</keyword>
<dbReference type="PANTHER" id="PTHR16305:SF35">
    <property type="entry name" value="TRANSCRIPTIONAL ACTIVATOR DOMAIN"/>
    <property type="match status" value="1"/>
</dbReference>
<dbReference type="SUPFAM" id="SSF52540">
    <property type="entry name" value="P-loop containing nucleoside triphosphate hydrolases"/>
    <property type="match status" value="1"/>
</dbReference>
<dbReference type="Gene3D" id="1.10.10.10">
    <property type="entry name" value="Winged helix-like DNA-binding domain superfamily/Winged helix DNA-binding domain"/>
    <property type="match status" value="1"/>
</dbReference>
<dbReference type="InterPro" id="IPR016032">
    <property type="entry name" value="Sig_transdc_resp-reg_C-effctor"/>
</dbReference>
<dbReference type="AlphaFoldDB" id="A0A1W2DGN2"/>
<dbReference type="SMART" id="SM00421">
    <property type="entry name" value="HTH_LUXR"/>
    <property type="match status" value="1"/>
</dbReference>
<feature type="domain" description="HTH luxR-type" evidence="3">
    <location>
        <begin position="836"/>
        <end position="900"/>
    </location>
</feature>
<dbReference type="Gene3D" id="3.40.50.300">
    <property type="entry name" value="P-loop containing nucleotide triphosphate hydrolases"/>
    <property type="match status" value="1"/>
</dbReference>
<dbReference type="EMBL" id="FWYC01000007">
    <property type="protein sequence ID" value="SMC96663.1"/>
    <property type="molecule type" value="Genomic_DNA"/>
</dbReference>
<dbReference type="Pfam" id="PF00196">
    <property type="entry name" value="GerE"/>
    <property type="match status" value="1"/>
</dbReference>
<accession>A0A1W2DGN2</accession>
<keyword evidence="1" id="KW-0547">Nucleotide-binding</keyword>
<reference evidence="5" key="1">
    <citation type="submission" date="2017-04" db="EMBL/GenBank/DDBJ databases">
        <authorList>
            <person name="Varghese N."/>
            <person name="Submissions S."/>
        </authorList>
    </citation>
    <scope>NUCLEOTIDE SEQUENCE [LARGE SCALE GENOMIC DNA]</scope>
    <source>
        <strain evidence="5">DSM 44073</strain>
    </source>
</reference>
<protein>
    <submittedName>
        <fullName evidence="4">Predicted ATPase</fullName>
    </submittedName>
</protein>
<sequence length="900" mass="95495">MVRTMPTTSSRSLVGRHDEITRVLALVGTAEKGEGGVLVLRGEPGIGKSALLDHAEHAASEKFQVIRASGSEFEGELPFAALHQLCVPVLTRLDSLAAPYRDSLLVAFGLADGTPDPFRVGLAALELLAAAATERPLLCVVDDAHWMDAASVGALTFLARRVAAEPIAMVFAARDSGVLRGLDELPGLTVGGLSDAQARALLAQEKTVTLDERVRDRLLAEARGNPLALIELPKAGGFALPTPSPVASRIERSFRTRLAELPADARLLLTLASADPTGDLSLLWTAARLLGIDVPATSAVAETSGLVRFGTRARFCHPLARSAAYRAAEPERRQVAHRALADATDPVAAPDRQAWHRAQAATGRDEQVAAQLESSASRAQARGGVAAAAAFLERAAELSLDPGKQTERTLAAARATLAAGQADAAAALLTSLDTESLDDLQHASTDLLRGQIAFVQGADGAIRGPELILRAAQRLAATDPERSRECFVAALEMGLLVGRAAGVMDRVLDAARVALPASGPPDLLDALVLLNTEGHHAGIPALRRVLTGDDTDGTAGWMRAPALATVLAGELWDIDLHATVVDWLVRTGRDTGSPMTIRLGLAQTALSAVFTGDFGQAMAAIAEEEAIADAVGDLPQLYPRVHLAAMRGRRQEVLDLVAEVMSRPAGQLTANAHWATAVLYNGLADYPAALDAATRAVAGGDLFLTGIALPELVEAAIRCGENAVAKSALESLLERTEPAATGFALGVAAGTRALVSDLEDDYREALEHLTGSPLVLQLARAHLRYGEWLRRTGRRRDAREHLRTAHEQLSEIGLEAFARRAADELRATGEVARNRSEHTYDRLTMQEMHIARQVAAGATTKEVAGRLFLSPRTVDAHLRSIFRKLGVTSRRQLRDMPDLG</sequence>
<proteinExistence type="predicted"/>
<dbReference type="GO" id="GO:0003677">
    <property type="term" value="F:DNA binding"/>
    <property type="evidence" value="ECO:0007669"/>
    <property type="project" value="InterPro"/>
</dbReference>
<organism evidence="4 5">
    <name type="scientific">Lentzea albidocapillata</name>
    <dbReference type="NCBI Taxonomy" id="40571"/>
    <lineage>
        <taxon>Bacteria</taxon>
        <taxon>Bacillati</taxon>
        <taxon>Actinomycetota</taxon>
        <taxon>Actinomycetes</taxon>
        <taxon>Pseudonocardiales</taxon>
        <taxon>Pseudonocardiaceae</taxon>
        <taxon>Lentzea</taxon>
    </lineage>
</organism>
<dbReference type="Proteomes" id="UP000192840">
    <property type="component" value="Unassembled WGS sequence"/>
</dbReference>
<dbReference type="InterPro" id="IPR041664">
    <property type="entry name" value="AAA_16"/>
</dbReference>
<dbReference type="InterPro" id="IPR011990">
    <property type="entry name" value="TPR-like_helical_dom_sf"/>
</dbReference>
<name>A0A1W2DGN2_9PSEU</name>
<evidence type="ECO:0000256" key="1">
    <source>
        <dbReference type="ARBA" id="ARBA00022741"/>
    </source>
</evidence>
<dbReference type="InterPro" id="IPR027417">
    <property type="entry name" value="P-loop_NTPase"/>
</dbReference>
<dbReference type="PRINTS" id="PR00038">
    <property type="entry name" value="HTHLUXR"/>
</dbReference>
<dbReference type="Pfam" id="PF13191">
    <property type="entry name" value="AAA_16"/>
    <property type="match status" value="1"/>
</dbReference>
<evidence type="ECO:0000313" key="4">
    <source>
        <dbReference type="EMBL" id="SMC96663.1"/>
    </source>
</evidence>